<evidence type="ECO:0000313" key="2">
    <source>
        <dbReference type="Proteomes" id="UP000054324"/>
    </source>
</evidence>
<name>A0A074Z440_OPIVI</name>
<evidence type="ECO:0000313" key="1">
    <source>
        <dbReference type="EMBL" id="KER21856.1"/>
    </source>
</evidence>
<keyword evidence="2" id="KW-1185">Reference proteome</keyword>
<dbReference type="AlphaFoldDB" id="A0A074Z440"/>
<accession>A0A074Z440</accession>
<organism evidence="1 2">
    <name type="scientific">Opisthorchis viverrini</name>
    <name type="common">Southeast Asian liver fluke</name>
    <dbReference type="NCBI Taxonomy" id="6198"/>
    <lineage>
        <taxon>Eukaryota</taxon>
        <taxon>Metazoa</taxon>
        <taxon>Spiralia</taxon>
        <taxon>Lophotrochozoa</taxon>
        <taxon>Platyhelminthes</taxon>
        <taxon>Trematoda</taxon>
        <taxon>Digenea</taxon>
        <taxon>Opisthorchiida</taxon>
        <taxon>Opisthorchiata</taxon>
        <taxon>Opisthorchiidae</taxon>
        <taxon>Opisthorchis</taxon>
    </lineage>
</organism>
<gene>
    <name evidence="1" type="ORF">T265_09921</name>
</gene>
<sequence length="98" mass="10483">MVNGSSVQPSLEEKPKRTKIQFAPSCEGGVFSQYVVDVRYCGLSRPTASTQGRLAVGASSASTNINLNKTSSYTVPTLFGSHRGLTADDSERHKSFLA</sequence>
<dbReference type="Proteomes" id="UP000054324">
    <property type="component" value="Unassembled WGS sequence"/>
</dbReference>
<proteinExistence type="predicted"/>
<dbReference type="CTD" id="20324089"/>
<dbReference type="RefSeq" id="XP_009174401.1">
    <property type="nucleotide sequence ID" value="XM_009176137.1"/>
</dbReference>
<dbReference type="EMBL" id="KL596936">
    <property type="protein sequence ID" value="KER21856.1"/>
    <property type="molecule type" value="Genomic_DNA"/>
</dbReference>
<reference evidence="1 2" key="1">
    <citation type="submission" date="2013-11" db="EMBL/GenBank/DDBJ databases">
        <title>Opisthorchis viverrini - life in the bile duct.</title>
        <authorList>
            <person name="Young N.D."/>
            <person name="Nagarajan N."/>
            <person name="Lin S.J."/>
            <person name="Korhonen P.K."/>
            <person name="Jex A.R."/>
            <person name="Hall R.S."/>
            <person name="Safavi-Hemami H."/>
            <person name="Kaewkong W."/>
            <person name="Bertrand D."/>
            <person name="Gao S."/>
            <person name="Seet Q."/>
            <person name="Wongkham S."/>
            <person name="Teh B.T."/>
            <person name="Wongkham C."/>
            <person name="Intapan P.M."/>
            <person name="Maleewong W."/>
            <person name="Yang X."/>
            <person name="Hu M."/>
            <person name="Wang Z."/>
            <person name="Hofmann A."/>
            <person name="Sternberg P.W."/>
            <person name="Tan P."/>
            <person name="Wang J."/>
            <person name="Gasser R.B."/>
        </authorList>
    </citation>
    <scope>NUCLEOTIDE SEQUENCE [LARGE SCALE GENOMIC DNA]</scope>
</reference>
<dbReference type="KEGG" id="ovi:T265_09921"/>
<protein>
    <submittedName>
        <fullName evidence="1">Uncharacterized protein</fullName>
    </submittedName>
</protein>
<dbReference type="GeneID" id="20324089"/>